<gene>
    <name evidence="1" type="ORF">ESB04_01025</name>
</gene>
<dbReference type="OrthoDB" id="617985at2"/>
<accession>A0A4Q1C2G8</accession>
<organism evidence="1 2">
    <name type="scientific">Aquirufa rosea</name>
    <dbReference type="NCBI Taxonomy" id="2509241"/>
    <lineage>
        <taxon>Bacteria</taxon>
        <taxon>Pseudomonadati</taxon>
        <taxon>Bacteroidota</taxon>
        <taxon>Cytophagia</taxon>
        <taxon>Cytophagales</taxon>
        <taxon>Flectobacillaceae</taxon>
        <taxon>Aquirufa</taxon>
    </lineage>
</organism>
<protein>
    <submittedName>
        <fullName evidence="1">Asparagine synthetase B</fullName>
    </submittedName>
</protein>
<reference evidence="1 2" key="1">
    <citation type="submission" date="2019-01" db="EMBL/GenBank/DDBJ databases">
        <title>Cytophagaceae bacterium strain CAR-16.</title>
        <authorList>
            <person name="Chen W.-M."/>
        </authorList>
    </citation>
    <scope>NUCLEOTIDE SEQUENCE [LARGE SCALE GENOMIC DNA]</scope>
    <source>
        <strain evidence="1 2">CAR-16</strain>
    </source>
</reference>
<dbReference type="Proteomes" id="UP000289455">
    <property type="component" value="Unassembled WGS sequence"/>
</dbReference>
<dbReference type="EMBL" id="SDHY01000001">
    <property type="protein sequence ID" value="RXK52261.1"/>
    <property type="molecule type" value="Genomic_DNA"/>
</dbReference>
<dbReference type="RefSeq" id="WP_129025347.1">
    <property type="nucleotide sequence ID" value="NZ_SDHY01000001.1"/>
</dbReference>
<keyword evidence="2" id="KW-1185">Reference proteome</keyword>
<sequence>MKGLILPLIIFYSSINFLHANKLLIPMDEGQSNHLKAYGFTYKVLQGEDAKVSWLLNYRGGSFMMDYTPEFSKDLLSKGITYQIISDQVASQILQEVNSESSNMEQALLQKVPKIALYSPKSASPWDDAVSLALSYAEIPFETIYDQEVLDGNLSKYDWVHLHHEDFTGQMGKMFTQKDQVWYQLQLQEDMQMAKKNGFSKVSQMKGKVASMIKEFMLGGGYLFAMCTATDTFDIALATLGMDAVPAFYDGDATSSNISADNLNFKNTVAFKDFSLILNYRVNEFSTIDSAPNYTQRPIAEENDFFELNEFSAKSDMIPCMLTQNHQQVIHGFMGQTTGFVSSMVKSEVTILAENESLKEVKYLYGQVGNGFFAFLGGHDPEDYQHFVNEEHTDLSLHKNSPGYRLILNNVLFPSAKKKKQKT</sequence>
<evidence type="ECO:0000313" key="1">
    <source>
        <dbReference type="EMBL" id="RXK52261.1"/>
    </source>
</evidence>
<evidence type="ECO:0000313" key="2">
    <source>
        <dbReference type="Proteomes" id="UP000289455"/>
    </source>
</evidence>
<name>A0A4Q1C2G8_9BACT</name>
<comment type="caution">
    <text evidence="1">The sequence shown here is derived from an EMBL/GenBank/DDBJ whole genome shotgun (WGS) entry which is preliminary data.</text>
</comment>
<dbReference type="AlphaFoldDB" id="A0A4Q1C2G8"/>
<proteinExistence type="predicted"/>